<dbReference type="Proteomes" id="UP001497680">
    <property type="component" value="Unassembled WGS sequence"/>
</dbReference>
<name>A0ACC0D493_9PEZI</name>
<evidence type="ECO:0000313" key="2">
    <source>
        <dbReference type="Proteomes" id="UP001497680"/>
    </source>
</evidence>
<reference evidence="1 2" key="1">
    <citation type="journal article" date="2022" name="New Phytol.">
        <title>Ecological generalism drives hyperdiversity of secondary metabolite gene clusters in xylarialean endophytes.</title>
        <authorList>
            <person name="Franco M.E.E."/>
            <person name="Wisecaver J.H."/>
            <person name="Arnold A.E."/>
            <person name="Ju Y.M."/>
            <person name="Slot J.C."/>
            <person name="Ahrendt S."/>
            <person name="Moore L.P."/>
            <person name="Eastman K.E."/>
            <person name="Scott K."/>
            <person name="Konkel Z."/>
            <person name="Mondo S.J."/>
            <person name="Kuo A."/>
            <person name="Hayes R.D."/>
            <person name="Haridas S."/>
            <person name="Andreopoulos B."/>
            <person name="Riley R."/>
            <person name="LaButti K."/>
            <person name="Pangilinan J."/>
            <person name="Lipzen A."/>
            <person name="Amirebrahimi M."/>
            <person name="Yan J."/>
            <person name="Adam C."/>
            <person name="Keymanesh K."/>
            <person name="Ng V."/>
            <person name="Louie K."/>
            <person name="Northen T."/>
            <person name="Drula E."/>
            <person name="Henrissat B."/>
            <person name="Hsieh H.M."/>
            <person name="Youens-Clark K."/>
            <person name="Lutzoni F."/>
            <person name="Miadlikowska J."/>
            <person name="Eastwood D.C."/>
            <person name="Hamelin R.C."/>
            <person name="Grigoriev I.V."/>
            <person name="U'Ren J.M."/>
        </authorList>
    </citation>
    <scope>NUCLEOTIDE SEQUENCE [LARGE SCALE GENOMIC DNA]</scope>
    <source>
        <strain evidence="1 2">ER1909</strain>
    </source>
</reference>
<dbReference type="EMBL" id="MU394308">
    <property type="protein sequence ID" value="KAI6087372.1"/>
    <property type="molecule type" value="Genomic_DNA"/>
</dbReference>
<proteinExistence type="predicted"/>
<comment type="caution">
    <text evidence="1">The sequence shown here is derived from an EMBL/GenBank/DDBJ whole genome shotgun (WGS) entry which is preliminary data.</text>
</comment>
<keyword evidence="2" id="KW-1185">Reference proteome</keyword>
<organism evidence="1 2">
    <name type="scientific">Hypoxylon rubiginosum</name>
    <dbReference type="NCBI Taxonomy" id="110542"/>
    <lineage>
        <taxon>Eukaryota</taxon>
        <taxon>Fungi</taxon>
        <taxon>Dikarya</taxon>
        <taxon>Ascomycota</taxon>
        <taxon>Pezizomycotina</taxon>
        <taxon>Sordariomycetes</taxon>
        <taxon>Xylariomycetidae</taxon>
        <taxon>Xylariales</taxon>
        <taxon>Hypoxylaceae</taxon>
        <taxon>Hypoxylon</taxon>
    </lineage>
</organism>
<gene>
    <name evidence="1" type="ORF">F4821DRAFT_106785</name>
</gene>
<evidence type="ECO:0000313" key="1">
    <source>
        <dbReference type="EMBL" id="KAI6087372.1"/>
    </source>
</evidence>
<sequence>MCNENIFTYVYPDGQKVEQVKNDLCSSSRHGQPCKFTKTFEHPIEYVRPGQPSQPAYSFGQFPPTPPLSSHSASASDSEHSSKERRGRYVNGETVIDLNKRPSRRDKADRDRTVYVEGRSLSRTPSRRYSISRSSPSSPHDDAIQVREPRRREKSPTKRERRHSSHSRPRSIEVKVVNEKPSSSHRRHGSNKSSSQSGDDEERRRRRRNSHVRFEDDERQKKEEKQKKIDRANEDIANRPAVPSSQTSSSSRYRRGSVVVDRVDRPGTTLITAMDQLHIEREKRRLEKQAAEQRLREEEEAQKQRLIERMNPGRRPTISNSGLTRSQHKVRDDGIYY</sequence>
<protein>
    <submittedName>
        <fullName evidence="1">Uncharacterized protein</fullName>
    </submittedName>
</protein>
<accession>A0ACC0D493</accession>